<evidence type="ECO:0000313" key="4">
    <source>
        <dbReference type="Proteomes" id="UP001220509"/>
    </source>
</evidence>
<keyword evidence="4" id="KW-1185">Reference proteome</keyword>
<evidence type="ECO:0000256" key="1">
    <source>
        <dbReference type="SAM" id="MobiDB-lite"/>
    </source>
</evidence>
<feature type="compositionally biased region" description="Basic and acidic residues" evidence="1">
    <location>
        <begin position="173"/>
        <end position="182"/>
    </location>
</feature>
<name>A0AAX3M5E6_9BACL</name>
<dbReference type="Gene3D" id="2.60.40.10">
    <property type="entry name" value="Immunoglobulins"/>
    <property type="match status" value="1"/>
</dbReference>
<gene>
    <name evidence="3" type="ORF">PQ456_06215</name>
</gene>
<accession>A0AAX3M5E6</accession>
<protein>
    <submittedName>
        <fullName evidence="3">S-layer homology domain-containing protein</fullName>
    </submittedName>
</protein>
<organism evidence="3 4">
    <name type="scientific">Paenibacillus kyungheensis</name>
    <dbReference type="NCBI Taxonomy" id="1452732"/>
    <lineage>
        <taxon>Bacteria</taxon>
        <taxon>Bacillati</taxon>
        <taxon>Bacillota</taxon>
        <taxon>Bacilli</taxon>
        <taxon>Bacillales</taxon>
        <taxon>Paenibacillaceae</taxon>
        <taxon>Paenibacillus</taxon>
    </lineage>
</organism>
<dbReference type="RefSeq" id="WP_273615352.1">
    <property type="nucleotide sequence ID" value="NZ_CP117416.1"/>
</dbReference>
<dbReference type="Proteomes" id="UP001220509">
    <property type="component" value="Chromosome"/>
</dbReference>
<dbReference type="InterPro" id="IPR001119">
    <property type="entry name" value="SLH_dom"/>
</dbReference>
<evidence type="ECO:0000313" key="3">
    <source>
        <dbReference type="EMBL" id="WCT57106.1"/>
    </source>
</evidence>
<dbReference type="PROSITE" id="PS51272">
    <property type="entry name" value="SLH"/>
    <property type="match status" value="1"/>
</dbReference>
<dbReference type="EMBL" id="CP117416">
    <property type="protein sequence ID" value="WCT57106.1"/>
    <property type="molecule type" value="Genomic_DNA"/>
</dbReference>
<dbReference type="Pfam" id="PF17963">
    <property type="entry name" value="Big_9"/>
    <property type="match status" value="1"/>
</dbReference>
<reference evidence="3 4" key="1">
    <citation type="submission" date="2023-02" db="EMBL/GenBank/DDBJ databases">
        <title>Genome sequence of Paenibacillus kyungheensis KACC 18744.</title>
        <authorList>
            <person name="Kim S."/>
            <person name="Heo J."/>
            <person name="Kwon S.-W."/>
        </authorList>
    </citation>
    <scope>NUCLEOTIDE SEQUENCE [LARGE SCALE GENOMIC DNA]</scope>
    <source>
        <strain evidence="3 4">KACC 18744</strain>
    </source>
</reference>
<feature type="compositionally biased region" description="Pro residues" evidence="1">
    <location>
        <begin position="189"/>
        <end position="198"/>
    </location>
</feature>
<dbReference type="AlphaFoldDB" id="A0AAX3M5E6"/>
<feature type="region of interest" description="Disordered" evidence="1">
    <location>
        <begin position="173"/>
        <end position="237"/>
    </location>
</feature>
<sequence length="621" mass="65291">MKNTNKENSTVKKVMQIAGTSILATGLVAAPTVTGAQSLSSPSTSSSSYQTSSDQPTVYNGNSMLYFEQNFFGSSSSLTHGESGAAPIAKSLSFIIKKSTVFSSQLQATDEETNDNLTYHLLTQPQQGKVVLTNTSTGTFEYSGTVVGTYTFTYNVTDPQNNQSEVATVTIEVKKDKEDKDPSSNTPTTPAPTTPSTPTPVVAQPVTIDAVHSTKDTNGTATGSNSERTKGAATLSKSDDNSAVLDLIYDRVHAATEVAAPKETITIAANAITGKQQYQFNFAGNVVQSLVAKQNGLAIQTGDVRIYVPASAFTNVNRNLNLSNNTTANWTIKAEKVSPASFSNWAGNPVTTAGGTYQVSVQIDNDGTVNTLNNYNNRYVQLSVAAPENAASNDQYIALSTDSDGSTHVVPVVFDNQGQASIHSLENGTFTIVKVNPSNNVTNASPELKKLVDKQIIPVSNQATVANDGLLTRGQLASYLVNALGINVNSAPASTFTDIDPSSSEAKAIQALYHAGVLRGISATQFAPNRTISKEQLAVILTRAASAYGLDQSSNANNMENASNNSSSQWAKAELDQAISSGNNTGVESAKGSALTASPTTTQSEGATMLVKWLQDSGLLN</sequence>
<dbReference type="KEGG" id="pka:PQ456_06215"/>
<dbReference type="InterPro" id="IPR013783">
    <property type="entry name" value="Ig-like_fold"/>
</dbReference>
<proteinExistence type="predicted"/>
<feature type="compositionally biased region" description="Low complexity" evidence="1">
    <location>
        <begin position="37"/>
        <end position="54"/>
    </location>
</feature>
<evidence type="ECO:0000259" key="2">
    <source>
        <dbReference type="PROSITE" id="PS51272"/>
    </source>
</evidence>
<feature type="region of interest" description="Disordered" evidence="1">
    <location>
        <begin position="35"/>
        <end position="54"/>
    </location>
</feature>
<dbReference type="Pfam" id="PF00395">
    <property type="entry name" value="SLH"/>
    <property type="match status" value="1"/>
</dbReference>
<feature type="region of interest" description="Disordered" evidence="1">
    <location>
        <begin position="581"/>
        <end position="601"/>
    </location>
</feature>
<feature type="compositionally biased region" description="Polar residues" evidence="1">
    <location>
        <begin position="216"/>
        <end position="226"/>
    </location>
</feature>
<feature type="domain" description="SLH" evidence="2">
    <location>
        <begin position="492"/>
        <end position="555"/>
    </location>
</feature>